<accession>F6XVV4</accession>
<dbReference type="GeneTree" id="ENSGT00940000156984"/>
<reference evidence="4" key="1">
    <citation type="journal article" date="2002" name="Science">
        <title>The draft genome of Ciona intestinalis: insights into chordate and vertebrate origins.</title>
        <authorList>
            <person name="Dehal P."/>
            <person name="Satou Y."/>
            <person name="Campbell R.K."/>
            <person name="Chapman J."/>
            <person name="Degnan B."/>
            <person name="De Tomaso A."/>
            <person name="Davidson B."/>
            <person name="Di Gregorio A."/>
            <person name="Gelpke M."/>
            <person name="Goodstein D.M."/>
            <person name="Harafuji N."/>
            <person name="Hastings K.E."/>
            <person name="Ho I."/>
            <person name="Hotta K."/>
            <person name="Huang W."/>
            <person name="Kawashima T."/>
            <person name="Lemaire P."/>
            <person name="Martinez D."/>
            <person name="Meinertzhagen I.A."/>
            <person name="Necula S."/>
            <person name="Nonaka M."/>
            <person name="Putnam N."/>
            <person name="Rash S."/>
            <person name="Saiga H."/>
            <person name="Satake M."/>
            <person name="Terry A."/>
            <person name="Yamada L."/>
            <person name="Wang H.G."/>
            <person name="Awazu S."/>
            <person name="Azumi K."/>
            <person name="Boore J."/>
            <person name="Branno M."/>
            <person name="Chin-Bow S."/>
            <person name="DeSantis R."/>
            <person name="Doyle S."/>
            <person name="Francino P."/>
            <person name="Keys D.N."/>
            <person name="Haga S."/>
            <person name="Hayashi H."/>
            <person name="Hino K."/>
            <person name="Imai K.S."/>
            <person name="Inaba K."/>
            <person name="Kano S."/>
            <person name="Kobayashi K."/>
            <person name="Kobayashi M."/>
            <person name="Lee B.I."/>
            <person name="Makabe K.W."/>
            <person name="Manohar C."/>
            <person name="Matassi G."/>
            <person name="Medina M."/>
            <person name="Mochizuki Y."/>
            <person name="Mount S."/>
            <person name="Morishita T."/>
            <person name="Miura S."/>
            <person name="Nakayama A."/>
            <person name="Nishizaka S."/>
            <person name="Nomoto H."/>
            <person name="Ohta F."/>
            <person name="Oishi K."/>
            <person name="Rigoutsos I."/>
            <person name="Sano M."/>
            <person name="Sasaki A."/>
            <person name="Sasakura Y."/>
            <person name="Shoguchi E."/>
            <person name="Shin-i T."/>
            <person name="Spagnuolo A."/>
            <person name="Stainier D."/>
            <person name="Suzuki M.M."/>
            <person name="Tassy O."/>
            <person name="Takatori N."/>
            <person name="Tokuoka M."/>
            <person name="Yagi K."/>
            <person name="Yoshizaki F."/>
            <person name="Wada S."/>
            <person name="Zhang C."/>
            <person name="Hyatt P.D."/>
            <person name="Larimer F."/>
            <person name="Detter C."/>
            <person name="Doggett N."/>
            <person name="Glavina T."/>
            <person name="Hawkins T."/>
            <person name="Richardson P."/>
            <person name="Lucas S."/>
            <person name="Kohara Y."/>
            <person name="Levine M."/>
            <person name="Satoh N."/>
            <person name="Rokhsar D.S."/>
        </authorList>
    </citation>
    <scope>NUCLEOTIDE SEQUENCE [LARGE SCALE GENOMIC DNA]</scope>
</reference>
<dbReference type="GO" id="GO:0008083">
    <property type="term" value="F:growth factor activity"/>
    <property type="evidence" value="ECO:0007669"/>
    <property type="project" value="InterPro"/>
</dbReference>
<dbReference type="GO" id="GO:0005737">
    <property type="term" value="C:cytoplasm"/>
    <property type="evidence" value="ECO:0000318"/>
    <property type="project" value="GO_Central"/>
</dbReference>
<evidence type="ECO:0000313" key="4">
    <source>
        <dbReference type="Proteomes" id="UP000008144"/>
    </source>
</evidence>
<proteinExistence type="inferred from homology"/>
<dbReference type="PROSITE" id="PS00247">
    <property type="entry name" value="HBGF_FGF"/>
    <property type="match status" value="1"/>
</dbReference>
<dbReference type="OMA" id="MECKFKE"/>
<dbReference type="GO" id="GO:0005104">
    <property type="term" value="F:fibroblast growth factor receptor binding"/>
    <property type="evidence" value="ECO:0000318"/>
    <property type="project" value="GO_Central"/>
</dbReference>
<dbReference type="Proteomes" id="UP000008144">
    <property type="component" value="Unassembled WGS sequence"/>
</dbReference>
<dbReference type="Gene3D" id="2.80.10.50">
    <property type="match status" value="1"/>
</dbReference>
<dbReference type="SMART" id="SM00442">
    <property type="entry name" value="FGF"/>
    <property type="match status" value="1"/>
</dbReference>
<dbReference type="PRINTS" id="PR00262">
    <property type="entry name" value="IL1HBGF"/>
</dbReference>
<dbReference type="GO" id="GO:0008543">
    <property type="term" value="P:fibroblast growth factor receptor signaling pathway"/>
    <property type="evidence" value="ECO:0000318"/>
    <property type="project" value="GO_Central"/>
</dbReference>
<dbReference type="SUPFAM" id="SSF50353">
    <property type="entry name" value="Cytokine"/>
    <property type="match status" value="1"/>
</dbReference>
<reference evidence="3" key="3">
    <citation type="submission" date="2025-09" db="UniProtKB">
        <authorList>
            <consortium name="Ensembl"/>
        </authorList>
    </citation>
    <scope>IDENTIFICATION</scope>
</reference>
<dbReference type="HOGENOM" id="CLU_081609_2_0_1"/>
<dbReference type="PRINTS" id="PR00263">
    <property type="entry name" value="HBGFFGF"/>
</dbReference>
<protein>
    <recommendedName>
        <fullName evidence="2">Fibroblast growth factor</fullName>
        <shortName evidence="2">FGF</shortName>
    </recommendedName>
</protein>
<dbReference type="InParanoid" id="F6XVV4"/>
<dbReference type="InterPro" id="IPR002209">
    <property type="entry name" value="Fibroblast_GF_fam"/>
</dbReference>
<organism evidence="3 4">
    <name type="scientific">Ciona intestinalis</name>
    <name type="common">Transparent sea squirt</name>
    <name type="synonym">Ascidia intestinalis</name>
    <dbReference type="NCBI Taxonomy" id="7719"/>
    <lineage>
        <taxon>Eukaryota</taxon>
        <taxon>Metazoa</taxon>
        <taxon>Chordata</taxon>
        <taxon>Tunicata</taxon>
        <taxon>Ascidiacea</taxon>
        <taxon>Phlebobranchia</taxon>
        <taxon>Cionidae</taxon>
        <taxon>Ciona</taxon>
    </lineage>
</organism>
<name>F6XVV4_CIOIN</name>
<dbReference type="GO" id="GO:0022008">
    <property type="term" value="P:neurogenesis"/>
    <property type="evidence" value="ECO:0000318"/>
    <property type="project" value="GO_Central"/>
</dbReference>
<evidence type="ECO:0000313" key="3">
    <source>
        <dbReference type="Ensembl" id="ENSCINP00000008466.3"/>
    </source>
</evidence>
<dbReference type="Pfam" id="PF00167">
    <property type="entry name" value="FGF"/>
    <property type="match status" value="1"/>
</dbReference>
<reference evidence="3" key="2">
    <citation type="submission" date="2025-08" db="UniProtKB">
        <authorList>
            <consortium name="Ensembl"/>
        </authorList>
    </citation>
    <scope>IDENTIFICATION</scope>
</reference>
<dbReference type="CDD" id="cd23309">
    <property type="entry name" value="beta-trefoil_FGF11-like"/>
    <property type="match status" value="1"/>
</dbReference>
<dbReference type="PANTHER" id="PTHR11486">
    <property type="entry name" value="FIBROBLAST GROWTH FACTOR"/>
    <property type="match status" value="1"/>
</dbReference>
<comment type="similarity">
    <text evidence="1 2">Belongs to the heparin-binding growth factors family.</text>
</comment>
<evidence type="ECO:0000256" key="2">
    <source>
        <dbReference type="RuleBase" id="RU049442"/>
    </source>
</evidence>
<dbReference type="Ensembl" id="ENSCINT00000008466.3">
    <property type="protein sequence ID" value="ENSCINP00000008466.3"/>
    <property type="gene ID" value="ENSCING00000004107.3"/>
</dbReference>
<dbReference type="STRING" id="7719.ENSCINP00000008466"/>
<dbReference type="FunCoup" id="F6XVV4">
    <property type="interactions" value="4"/>
</dbReference>
<dbReference type="AlphaFoldDB" id="F6XVV4"/>
<dbReference type="GO" id="GO:0043410">
    <property type="term" value="P:positive regulation of MAPK cascade"/>
    <property type="evidence" value="ECO:0000318"/>
    <property type="project" value="GO_Central"/>
</dbReference>
<sequence>MDKLKVGGQLKGVRESQLKGVKTRLYSRHGFYLDIDRENGGVKGVDDDSESTIFYLIPVGLRIVSIQHSETLLYIAMNSEGRLYTTDVYTMECKFKESVHDNYYVVYTSCIYKQLQSGRPWNVGMSKDGIPVKGSHAKKHKPCTHFIPRPIEVRMFKEPTICELAAPSRSVSSSDNKKRKNL</sequence>
<dbReference type="InterPro" id="IPR008996">
    <property type="entry name" value="IL1/FGF"/>
</dbReference>
<evidence type="ECO:0000256" key="1">
    <source>
        <dbReference type="ARBA" id="ARBA00007936"/>
    </source>
</evidence>
<keyword evidence="4" id="KW-1185">Reference proteome</keyword>